<feature type="compositionally biased region" description="Basic residues" evidence="5">
    <location>
        <begin position="941"/>
        <end position="962"/>
    </location>
</feature>
<organism evidence="7 8">
    <name type="scientific">Cafeteria roenbergensis</name>
    <name type="common">Marine flagellate</name>
    <dbReference type="NCBI Taxonomy" id="33653"/>
    <lineage>
        <taxon>Eukaryota</taxon>
        <taxon>Sar</taxon>
        <taxon>Stramenopiles</taxon>
        <taxon>Bigyra</taxon>
        <taxon>Opalozoa</taxon>
        <taxon>Bicosoecida</taxon>
        <taxon>Cafeteriaceae</taxon>
        <taxon>Cafeteria</taxon>
    </lineage>
</organism>
<dbReference type="GO" id="GO:0032259">
    <property type="term" value="P:methylation"/>
    <property type="evidence" value="ECO:0007669"/>
    <property type="project" value="UniProtKB-KW"/>
</dbReference>
<dbReference type="Gene3D" id="3.40.50.150">
    <property type="entry name" value="Vaccinia Virus protein VP39"/>
    <property type="match status" value="2"/>
</dbReference>
<dbReference type="InterPro" id="IPR041698">
    <property type="entry name" value="Methyltransf_25"/>
</dbReference>
<keyword evidence="3" id="KW-0808">Transferase</keyword>
<evidence type="ECO:0000256" key="5">
    <source>
        <dbReference type="SAM" id="MobiDB-lite"/>
    </source>
</evidence>
<reference evidence="7 8" key="1">
    <citation type="submission" date="2019-07" db="EMBL/GenBank/DDBJ databases">
        <title>Genomes of Cafeteria roenbergensis.</title>
        <authorList>
            <person name="Fischer M.G."/>
            <person name="Hackl T."/>
            <person name="Roman M."/>
        </authorList>
    </citation>
    <scope>NUCLEOTIDE SEQUENCE [LARGE SCALE GENOMIC DNA]</scope>
    <source>
        <strain evidence="7 8">E4-10P</strain>
    </source>
</reference>
<evidence type="ECO:0000313" key="7">
    <source>
        <dbReference type="EMBL" id="KAA0175785.1"/>
    </source>
</evidence>
<dbReference type="OrthoDB" id="411785at2759"/>
<gene>
    <name evidence="7" type="ORF">FNF27_02871</name>
</gene>
<feature type="region of interest" description="Disordered" evidence="5">
    <location>
        <begin position="927"/>
        <end position="962"/>
    </location>
</feature>
<accession>A0A5A8ED43</accession>
<feature type="compositionally biased region" description="Basic residues" evidence="5">
    <location>
        <begin position="521"/>
        <end position="530"/>
    </location>
</feature>
<dbReference type="GO" id="GO:0008168">
    <property type="term" value="F:methyltransferase activity"/>
    <property type="evidence" value="ECO:0007669"/>
    <property type="project" value="UniProtKB-KW"/>
</dbReference>
<dbReference type="PANTHER" id="PTHR12176:SF78">
    <property type="entry name" value="EEF1A LYSINE AND N-TERMINAL METHYLTRANSFERASE"/>
    <property type="match status" value="1"/>
</dbReference>
<feature type="region of interest" description="Disordered" evidence="5">
    <location>
        <begin position="515"/>
        <end position="542"/>
    </location>
</feature>
<dbReference type="PANTHER" id="PTHR12176">
    <property type="entry name" value="SAM-DEPENDENT METHYLTRANSFERASE SUPERFAMILY PROTEIN"/>
    <property type="match status" value="1"/>
</dbReference>
<sequence length="962" mass="98103">MASGMADASGLLPSSQESFRKKAYWDDFFARRGTKAFEWYGAWEDIRDAMLAAIPSGRPVLVTGCGNSTLSEELFGAGLTDIVSMDYSEGVIESMRRKTADRPEMKWEVGDARATGLDAGSVGSVVDKGTLDAVLPEPLADAAADAAALLSEGGRVLEAGGVYVCVSLLQSQVLQCLAATFAGRAWEVTVAPFQPREQSMLCPFIVVVRKAAADAATTPASDVVAAVLAGAAGAPAAAPTSPGSSSAASGPEASAPSIVLENWRFLDSAVPAPAPAASATQAGEAVASSGALQVLVHAAGVRHRTKQLLQTTKAGQALSMDLFDSRPEAAAEATRSSARFTLFAVDASEQRTCCALVVPRGREAEWTFGTDEGRASLAAQTGMGRLLVVRCNRGHSFGDEAAVRAEVEGAVAAAAPADLAGPIAWMGVASEDDVVLTVAEVTSPLSGAMTIEDVPDPDSETASSAKAKASGRAAASAAAAAAGAETSSEEDALGYPRLRRLVFFSNQAAVQSEARITGPLRAKKRRRGGAAHKDTDDASSPTEAVATLPLAGVAGILQPTTLPPAESGVTVPAVDFSHLPFEYHQAVLACLALPAAQAGARAVRLAALGDGAAAGPSSGPPGTSHPGCMRVCVLGLGGGGLAMFLARGLGGGRVPTLPAAPAGQPPAGPLDPYGCVPRDGRAGSGAAPVRCVAPPARVHCMELDETVAAVARDYFGFLPDNDDGRCVLTVGDGVAHIRARAEACAAERGAEGAAGAPWELTSAWGLDAIVVDVDAKDLSSGLSFPPKVFVDSAFLADAKACLRPGGCVVINIACRVASVLDSILEQVSDRFDWAMQVTIGDGTLNRLVVAGTVPATDPEGSPLLPIPDGPVALGDAVEAWTSPSVPDSRVPCTTRGAAPCSFAGFAVGEIVEWATKLRWIKRPAASALSAVAKRPTTSAAKKAKPKGKGKPSGKPRKGKRKQ</sequence>
<name>A0A5A8ED43_CAFRO</name>
<evidence type="ECO:0000256" key="3">
    <source>
        <dbReference type="ARBA" id="ARBA00022679"/>
    </source>
</evidence>
<dbReference type="InterPro" id="IPR029063">
    <property type="entry name" value="SAM-dependent_MTases_sf"/>
</dbReference>
<keyword evidence="4" id="KW-0511">Multifunctional enzyme</keyword>
<evidence type="ECO:0000256" key="4">
    <source>
        <dbReference type="ARBA" id="ARBA00023268"/>
    </source>
</evidence>
<evidence type="ECO:0000259" key="6">
    <source>
        <dbReference type="Pfam" id="PF13649"/>
    </source>
</evidence>
<dbReference type="AlphaFoldDB" id="A0A5A8ED43"/>
<comment type="similarity">
    <text evidence="1">Belongs to the methyltransferase superfamily.</text>
</comment>
<feature type="region of interest" description="Disordered" evidence="5">
    <location>
        <begin position="448"/>
        <end position="467"/>
    </location>
</feature>
<protein>
    <recommendedName>
        <fullName evidence="6">Methyltransferase domain-containing protein</fullName>
    </recommendedName>
</protein>
<dbReference type="InterPro" id="IPR051419">
    <property type="entry name" value="Lys/N-term_MeTrsfase_sf"/>
</dbReference>
<evidence type="ECO:0000256" key="1">
    <source>
        <dbReference type="ARBA" id="ARBA00008361"/>
    </source>
</evidence>
<evidence type="ECO:0000313" key="8">
    <source>
        <dbReference type="Proteomes" id="UP000322899"/>
    </source>
</evidence>
<feature type="domain" description="Methyltransferase" evidence="6">
    <location>
        <begin position="60"/>
        <end position="154"/>
    </location>
</feature>
<dbReference type="SUPFAM" id="SSF53335">
    <property type="entry name" value="S-adenosyl-L-methionine-dependent methyltransferases"/>
    <property type="match status" value="2"/>
</dbReference>
<keyword evidence="2" id="KW-0489">Methyltransferase</keyword>
<dbReference type="Proteomes" id="UP000322899">
    <property type="component" value="Unassembled WGS sequence"/>
</dbReference>
<dbReference type="EMBL" id="VLTO01000012">
    <property type="protein sequence ID" value="KAA0175785.1"/>
    <property type="molecule type" value="Genomic_DNA"/>
</dbReference>
<evidence type="ECO:0000256" key="2">
    <source>
        <dbReference type="ARBA" id="ARBA00022603"/>
    </source>
</evidence>
<comment type="caution">
    <text evidence="7">The sequence shown here is derived from an EMBL/GenBank/DDBJ whole genome shotgun (WGS) entry which is preliminary data.</text>
</comment>
<proteinExistence type="inferred from homology"/>
<dbReference type="Pfam" id="PF13649">
    <property type="entry name" value="Methyltransf_25"/>
    <property type="match status" value="1"/>
</dbReference>